<dbReference type="SMART" id="SM00388">
    <property type="entry name" value="HisKA"/>
    <property type="match status" value="1"/>
</dbReference>
<protein>
    <recommendedName>
        <fullName evidence="2">histidine kinase</fullName>
        <ecNumber evidence="2">2.7.13.3</ecNumber>
    </recommendedName>
</protein>
<dbReference type="Pfam" id="PF13426">
    <property type="entry name" value="PAS_9"/>
    <property type="match status" value="1"/>
</dbReference>
<dbReference type="InterPro" id="IPR036890">
    <property type="entry name" value="HATPase_C_sf"/>
</dbReference>
<feature type="domain" description="PAS" evidence="11">
    <location>
        <begin position="243"/>
        <end position="287"/>
    </location>
</feature>
<evidence type="ECO:0000256" key="8">
    <source>
        <dbReference type="ARBA" id="ARBA00023012"/>
    </source>
</evidence>
<dbReference type="NCBIfam" id="TIGR00229">
    <property type="entry name" value="sensory_box"/>
    <property type="match status" value="1"/>
</dbReference>
<feature type="transmembrane region" description="Helical" evidence="9">
    <location>
        <begin position="12"/>
        <end position="36"/>
    </location>
</feature>
<name>A0A841R747_9SPIO</name>
<dbReference type="EC" id="2.7.13.3" evidence="2"/>
<feature type="transmembrane region" description="Helical" evidence="9">
    <location>
        <begin position="177"/>
        <end position="198"/>
    </location>
</feature>
<evidence type="ECO:0000259" key="10">
    <source>
        <dbReference type="PROSITE" id="PS50109"/>
    </source>
</evidence>
<dbReference type="Pfam" id="PF17159">
    <property type="entry name" value="MASE3"/>
    <property type="match status" value="1"/>
</dbReference>
<feature type="transmembrane region" description="Helical" evidence="9">
    <location>
        <begin position="150"/>
        <end position="168"/>
    </location>
</feature>
<keyword evidence="9" id="KW-0812">Transmembrane</keyword>
<dbReference type="AlphaFoldDB" id="A0A841R747"/>
<evidence type="ECO:0000256" key="7">
    <source>
        <dbReference type="ARBA" id="ARBA00022840"/>
    </source>
</evidence>
<evidence type="ECO:0000256" key="3">
    <source>
        <dbReference type="ARBA" id="ARBA00022553"/>
    </source>
</evidence>
<dbReference type="Gene3D" id="1.10.287.130">
    <property type="match status" value="1"/>
</dbReference>
<evidence type="ECO:0000256" key="1">
    <source>
        <dbReference type="ARBA" id="ARBA00000085"/>
    </source>
</evidence>
<dbReference type="Pfam" id="PF02518">
    <property type="entry name" value="HATPase_c"/>
    <property type="match status" value="1"/>
</dbReference>
<dbReference type="CDD" id="cd00082">
    <property type="entry name" value="HisKA"/>
    <property type="match status" value="1"/>
</dbReference>
<dbReference type="Gene3D" id="3.30.450.20">
    <property type="entry name" value="PAS domain"/>
    <property type="match status" value="1"/>
</dbReference>
<dbReference type="InterPro" id="IPR003594">
    <property type="entry name" value="HATPase_dom"/>
</dbReference>
<dbReference type="PROSITE" id="PS50112">
    <property type="entry name" value="PAS"/>
    <property type="match status" value="1"/>
</dbReference>
<proteinExistence type="predicted"/>
<feature type="transmembrane region" description="Helical" evidence="9">
    <location>
        <begin position="111"/>
        <end position="130"/>
    </location>
</feature>
<dbReference type="PROSITE" id="PS50109">
    <property type="entry name" value="HIS_KIN"/>
    <property type="match status" value="1"/>
</dbReference>
<dbReference type="SUPFAM" id="SSF55874">
    <property type="entry name" value="ATPase domain of HSP90 chaperone/DNA topoisomerase II/histidine kinase"/>
    <property type="match status" value="1"/>
</dbReference>
<dbReference type="SUPFAM" id="SSF47384">
    <property type="entry name" value="Homodimeric domain of signal transducing histidine kinase"/>
    <property type="match status" value="1"/>
</dbReference>
<dbReference type="InterPro" id="IPR003661">
    <property type="entry name" value="HisK_dim/P_dom"/>
</dbReference>
<evidence type="ECO:0000256" key="5">
    <source>
        <dbReference type="ARBA" id="ARBA00022741"/>
    </source>
</evidence>
<keyword evidence="9" id="KW-1133">Transmembrane helix</keyword>
<dbReference type="InterPro" id="IPR000014">
    <property type="entry name" value="PAS"/>
</dbReference>
<evidence type="ECO:0000256" key="2">
    <source>
        <dbReference type="ARBA" id="ARBA00012438"/>
    </source>
</evidence>
<dbReference type="CDD" id="cd00130">
    <property type="entry name" value="PAS"/>
    <property type="match status" value="1"/>
</dbReference>
<dbReference type="GO" id="GO:0005524">
    <property type="term" value="F:ATP binding"/>
    <property type="evidence" value="ECO:0007669"/>
    <property type="project" value="UniProtKB-KW"/>
</dbReference>
<keyword evidence="13" id="KW-1185">Reference proteome</keyword>
<keyword evidence="5" id="KW-0547">Nucleotide-binding</keyword>
<keyword evidence="3" id="KW-0597">Phosphoprotein</keyword>
<dbReference type="Gene3D" id="3.30.565.10">
    <property type="entry name" value="Histidine kinase-like ATPase, C-terminal domain"/>
    <property type="match status" value="1"/>
</dbReference>
<feature type="transmembrane region" description="Helical" evidence="9">
    <location>
        <begin position="43"/>
        <end position="63"/>
    </location>
</feature>
<feature type="domain" description="Histidine kinase" evidence="10">
    <location>
        <begin position="391"/>
        <end position="633"/>
    </location>
</feature>
<dbReference type="EMBL" id="JACHGJ010000002">
    <property type="protein sequence ID" value="MBB6479665.1"/>
    <property type="molecule type" value="Genomic_DNA"/>
</dbReference>
<dbReference type="PANTHER" id="PTHR43065:SF10">
    <property type="entry name" value="PEROXIDE STRESS-ACTIVATED HISTIDINE KINASE MAK3"/>
    <property type="match status" value="1"/>
</dbReference>
<dbReference type="RefSeq" id="WP_184745092.1">
    <property type="nucleotide sequence ID" value="NZ_JACHGJ010000002.1"/>
</dbReference>
<keyword evidence="8" id="KW-0902">Two-component regulatory system</keyword>
<keyword evidence="9" id="KW-0472">Membrane</keyword>
<dbReference type="SMART" id="SM00091">
    <property type="entry name" value="PAS"/>
    <property type="match status" value="1"/>
</dbReference>
<dbReference type="InterPro" id="IPR004358">
    <property type="entry name" value="Sig_transdc_His_kin-like_C"/>
</dbReference>
<dbReference type="InterPro" id="IPR033425">
    <property type="entry name" value="MASE3"/>
</dbReference>
<evidence type="ECO:0000313" key="12">
    <source>
        <dbReference type="EMBL" id="MBB6479665.1"/>
    </source>
</evidence>
<accession>A0A841R747</accession>
<reference evidence="12 13" key="1">
    <citation type="submission" date="2020-08" db="EMBL/GenBank/DDBJ databases">
        <title>Genomic Encyclopedia of Type Strains, Phase IV (KMG-IV): sequencing the most valuable type-strain genomes for metagenomic binning, comparative biology and taxonomic classification.</title>
        <authorList>
            <person name="Goeker M."/>
        </authorList>
    </citation>
    <scope>NUCLEOTIDE SEQUENCE [LARGE SCALE GENOMIC DNA]</scope>
    <source>
        <strain evidence="12 13">DSM 2461</strain>
    </source>
</reference>
<keyword evidence="4" id="KW-0808">Transferase</keyword>
<dbReference type="PRINTS" id="PR00344">
    <property type="entry name" value="BCTRLSENSOR"/>
</dbReference>
<feature type="transmembrane region" description="Helical" evidence="9">
    <location>
        <begin position="83"/>
        <end position="104"/>
    </location>
</feature>
<keyword evidence="7" id="KW-0067">ATP-binding</keyword>
<sequence length="645" mass="73792">MLGLTGLLRFYSFLLFHSVVEFISILIAFSIFIIAWNTRGIAYSGYLVFLGIAYLFIGSLDLLHTLAYKGMNVFPGYDSDLPTQLWIAARYTESLSMLISPLFISRKNREYPVLFAFSLFFIFVLLSLFRWDLFPACYIEGVGLTYFKKVSEYVISLILVLAVLSLSLKRHLLKKEVYVSIVMSLLLSILSEIMFTFYIGVYDISNLIGHIFKLISVYFLYKAMIVMTLTDPLETLFAEIHKREKNFRELIELSPVPMLVVSAEDKNVEVLNRKFTEIFGYSEKDLVTLDQWWEALCPDREYRERVREAILEEAALAREDGRDTPVRELLMTGKNGVIHHCNFYIVFLGSYSLSIFHDITDRKRLEQERRALSDIYVKNDKMMALGRLAAGTAHEINNPLAGMMQSIYVLNSRLMCYTDNVSNHKAAEESGTDCTVIRQYMEKRGISSLIDNITSGGLRISNIVENLHYFARDEKGDRSWEEPHELLENAIRIADTDPDFQKIRKNIQIEDNLPDLFCVRDRIQQVLLNIFRNGTQAMTENITEDPVFDINMKSSKDKRHLILSIGDNGPGMAYEVKRMIFEPFYTTREVGAGTGLGLSVSYFIINEGHKGTISVDSYPGRGAHFIITLPFDGEEGLLSIKSAQN</sequence>
<comment type="catalytic activity">
    <reaction evidence="1">
        <text>ATP + protein L-histidine = ADP + protein N-phospho-L-histidine.</text>
        <dbReference type="EC" id="2.7.13.3"/>
    </reaction>
</comment>
<dbReference type="Proteomes" id="UP000587760">
    <property type="component" value="Unassembled WGS sequence"/>
</dbReference>
<dbReference type="SUPFAM" id="SSF55785">
    <property type="entry name" value="PYP-like sensor domain (PAS domain)"/>
    <property type="match status" value="1"/>
</dbReference>
<dbReference type="InterPro" id="IPR035965">
    <property type="entry name" value="PAS-like_dom_sf"/>
</dbReference>
<evidence type="ECO:0000259" key="11">
    <source>
        <dbReference type="PROSITE" id="PS50112"/>
    </source>
</evidence>
<dbReference type="PANTHER" id="PTHR43065">
    <property type="entry name" value="SENSOR HISTIDINE KINASE"/>
    <property type="match status" value="1"/>
</dbReference>
<evidence type="ECO:0000256" key="6">
    <source>
        <dbReference type="ARBA" id="ARBA00022777"/>
    </source>
</evidence>
<keyword evidence="6" id="KW-0418">Kinase</keyword>
<evidence type="ECO:0000313" key="13">
    <source>
        <dbReference type="Proteomes" id="UP000587760"/>
    </source>
</evidence>
<dbReference type="GO" id="GO:0000155">
    <property type="term" value="F:phosphorelay sensor kinase activity"/>
    <property type="evidence" value="ECO:0007669"/>
    <property type="project" value="InterPro"/>
</dbReference>
<dbReference type="SMART" id="SM00387">
    <property type="entry name" value="HATPase_c"/>
    <property type="match status" value="1"/>
</dbReference>
<comment type="caution">
    <text evidence="12">The sequence shown here is derived from an EMBL/GenBank/DDBJ whole genome shotgun (WGS) entry which is preliminary data.</text>
</comment>
<gene>
    <name evidence="12" type="ORF">HNR50_001323</name>
</gene>
<dbReference type="InterPro" id="IPR036097">
    <property type="entry name" value="HisK_dim/P_sf"/>
</dbReference>
<dbReference type="InterPro" id="IPR005467">
    <property type="entry name" value="His_kinase_dom"/>
</dbReference>
<organism evidence="12 13">
    <name type="scientific">Spirochaeta isovalerica</name>
    <dbReference type="NCBI Taxonomy" id="150"/>
    <lineage>
        <taxon>Bacteria</taxon>
        <taxon>Pseudomonadati</taxon>
        <taxon>Spirochaetota</taxon>
        <taxon>Spirochaetia</taxon>
        <taxon>Spirochaetales</taxon>
        <taxon>Spirochaetaceae</taxon>
        <taxon>Spirochaeta</taxon>
    </lineage>
</organism>
<evidence type="ECO:0000256" key="4">
    <source>
        <dbReference type="ARBA" id="ARBA00022679"/>
    </source>
</evidence>
<evidence type="ECO:0000256" key="9">
    <source>
        <dbReference type="SAM" id="Phobius"/>
    </source>
</evidence>